<dbReference type="EMBL" id="JWZX01002432">
    <property type="protein sequence ID" value="KOO29327.1"/>
    <property type="molecule type" value="Genomic_DNA"/>
</dbReference>
<dbReference type="Proteomes" id="UP000037460">
    <property type="component" value="Unassembled WGS sequence"/>
</dbReference>
<sequence>MLTRVLTTASIADDATLKKSITFCDEYGITSVSDMVEYNLVQDFVRHLGLKTVPGKKLLSMLQTPTSGLAAQLSDRLFSPSSSRKSSSATTVEPSVEAEEPQNLDAVSEPVAEAIFKALSA</sequence>
<gene>
    <name evidence="2" type="ORF">Ctob_002209</name>
</gene>
<dbReference type="AlphaFoldDB" id="A0A0M0JSP2"/>
<proteinExistence type="predicted"/>
<comment type="caution">
    <text evidence="2">The sequence shown here is derived from an EMBL/GenBank/DDBJ whole genome shotgun (WGS) entry which is preliminary data.</text>
</comment>
<evidence type="ECO:0000313" key="2">
    <source>
        <dbReference type="EMBL" id="KOO29327.1"/>
    </source>
</evidence>
<protein>
    <submittedName>
        <fullName evidence="2">Uncharacterized protein</fullName>
    </submittedName>
</protein>
<feature type="region of interest" description="Disordered" evidence="1">
    <location>
        <begin position="79"/>
        <end position="106"/>
    </location>
</feature>
<name>A0A0M0JSP2_9EUKA</name>
<organism evidence="2 3">
    <name type="scientific">Chrysochromulina tobinii</name>
    <dbReference type="NCBI Taxonomy" id="1460289"/>
    <lineage>
        <taxon>Eukaryota</taxon>
        <taxon>Haptista</taxon>
        <taxon>Haptophyta</taxon>
        <taxon>Prymnesiophyceae</taxon>
        <taxon>Prymnesiales</taxon>
        <taxon>Chrysochromulinaceae</taxon>
        <taxon>Chrysochromulina</taxon>
    </lineage>
</organism>
<evidence type="ECO:0000313" key="3">
    <source>
        <dbReference type="Proteomes" id="UP000037460"/>
    </source>
</evidence>
<evidence type="ECO:0000256" key="1">
    <source>
        <dbReference type="SAM" id="MobiDB-lite"/>
    </source>
</evidence>
<accession>A0A0M0JSP2</accession>
<feature type="compositionally biased region" description="Low complexity" evidence="1">
    <location>
        <begin position="79"/>
        <end position="88"/>
    </location>
</feature>
<keyword evidence="3" id="KW-1185">Reference proteome</keyword>
<reference evidence="3" key="1">
    <citation type="journal article" date="2015" name="PLoS Genet.">
        <title>Genome Sequence and Transcriptome Analyses of Chrysochromulina tobin: Metabolic Tools for Enhanced Algal Fitness in the Prominent Order Prymnesiales (Haptophyceae).</title>
        <authorList>
            <person name="Hovde B.T."/>
            <person name="Deodato C.R."/>
            <person name="Hunsperger H.M."/>
            <person name="Ryken S.A."/>
            <person name="Yost W."/>
            <person name="Jha R.K."/>
            <person name="Patterson J."/>
            <person name="Monnat R.J. Jr."/>
            <person name="Barlow S.B."/>
            <person name="Starkenburg S.R."/>
            <person name="Cattolico R.A."/>
        </authorList>
    </citation>
    <scope>NUCLEOTIDE SEQUENCE</scope>
    <source>
        <strain evidence="3">CCMP291</strain>
    </source>
</reference>